<sequence length="506" mass="58590">MAKNKKLPKLGLLYLDYVLRFFDRSNFKGWPDKIEQVVYHWGNDKDRFIEEVKKKKIDILIGNIPATAYETFREIAKALPHVRFVPSIETQFANKSKENVTLFCEKHNLSHPKTKIFYNRDEGYKYLETCDYPVIVKRSYGPSNYGGYYVHKVKSKEEAKKLFDEKKYMPMYIQECIPLRADIRVMLIGHKPACAFWRVAGEDMDLTNTSQGGYMTYDGVPMGALELAVEASKAAKAEYWACDIAEYDGKYYILECATAFAAFPYFRDWIGQYLMWDFSEGRFPKPHIPLYNWEELGKINPQLLRTMRHIGFSKYVPSTDGACYINDKDGEWDVELTEESLPEDLPDNSHLFETIENEEELPEVIKQEAKHGEAIHSDLDESEMSLESVTLTELMTLHGMEEEIAVEVIRYIHSHDIKSIDELFEVEGIDKQMLKVWAEELHSKTDVNRAGVKALGKIKSIGKKLAEKIVEYREKHGPFKSLEDMLEIKGLGKKKLAKIRDHIAIK</sequence>
<dbReference type="InterPro" id="IPR051675">
    <property type="entry name" value="Endo/Exo/Phosphatase_dom_1"/>
</dbReference>
<dbReference type="SUPFAM" id="SSF47781">
    <property type="entry name" value="RuvA domain 2-like"/>
    <property type="match status" value="1"/>
</dbReference>
<dbReference type="NCBIfam" id="TIGR00426">
    <property type="entry name" value="competence protein ComEA helix-hairpin-helix repeat region"/>
    <property type="match status" value="1"/>
</dbReference>
<dbReference type="Gene3D" id="3.30.470.20">
    <property type="entry name" value="ATP-grasp fold, B domain"/>
    <property type="match status" value="1"/>
</dbReference>
<dbReference type="InterPro" id="IPR013651">
    <property type="entry name" value="ATP-grasp_RimK-type"/>
</dbReference>
<dbReference type="PANTHER" id="PTHR21180:SF32">
    <property type="entry name" value="ENDONUCLEASE_EXONUCLEASE_PHOSPHATASE FAMILY DOMAIN-CONTAINING PROTEIN 1"/>
    <property type="match status" value="1"/>
</dbReference>
<evidence type="ECO:0000259" key="1">
    <source>
        <dbReference type="SMART" id="SM00278"/>
    </source>
</evidence>
<feature type="domain" description="Helix-hairpin-helix DNA-binding motif class 1" evidence="1">
    <location>
        <begin position="483"/>
        <end position="502"/>
    </location>
</feature>
<gene>
    <name evidence="2" type="ORF">HCR_14160</name>
</gene>
<evidence type="ECO:0000313" key="3">
    <source>
        <dbReference type="Proteomes" id="UP001321445"/>
    </source>
</evidence>
<dbReference type="InterPro" id="IPR010994">
    <property type="entry name" value="RuvA_2-like"/>
</dbReference>
<dbReference type="Gene3D" id="3.30.1490.20">
    <property type="entry name" value="ATP-grasp fold, A domain"/>
    <property type="match status" value="1"/>
</dbReference>
<dbReference type="Gene3D" id="1.10.150.280">
    <property type="entry name" value="AF1531-like domain"/>
    <property type="match status" value="1"/>
</dbReference>
<reference evidence="2 3" key="1">
    <citation type="submission" date="2023-03" db="EMBL/GenBank/DDBJ databases">
        <title>Description of Hydrogenimonas sp. ISO32.</title>
        <authorList>
            <person name="Mino S."/>
            <person name="Fukazawa S."/>
            <person name="Sawabe T."/>
        </authorList>
    </citation>
    <scope>NUCLEOTIDE SEQUENCE [LARGE SCALE GENOMIC DNA]</scope>
    <source>
        <strain evidence="2 3">ISO32</strain>
    </source>
</reference>
<dbReference type="SUPFAM" id="SSF56059">
    <property type="entry name" value="Glutathione synthetase ATP-binding domain-like"/>
    <property type="match status" value="1"/>
</dbReference>
<dbReference type="PANTHER" id="PTHR21180">
    <property type="entry name" value="ENDONUCLEASE/EXONUCLEASE/PHOSPHATASE FAMILY DOMAIN-CONTAINING PROTEIN 1"/>
    <property type="match status" value="1"/>
</dbReference>
<dbReference type="RefSeq" id="WP_286336076.1">
    <property type="nucleotide sequence ID" value="NZ_AP027370.1"/>
</dbReference>
<accession>A0ABN6WVF1</accession>
<proteinExistence type="predicted"/>
<dbReference type="Pfam" id="PF08443">
    <property type="entry name" value="RimK"/>
    <property type="match status" value="1"/>
</dbReference>
<dbReference type="Pfam" id="PF12836">
    <property type="entry name" value="HHH_3"/>
    <property type="match status" value="1"/>
</dbReference>
<dbReference type="InterPro" id="IPR013815">
    <property type="entry name" value="ATP_grasp_subdomain_1"/>
</dbReference>
<organism evidence="2 3">
    <name type="scientific">Hydrogenimonas cancrithermarum</name>
    <dbReference type="NCBI Taxonomy" id="2993563"/>
    <lineage>
        <taxon>Bacteria</taxon>
        <taxon>Pseudomonadati</taxon>
        <taxon>Campylobacterota</taxon>
        <taxon>Epsilonproteobacteria</taxon>
        <taxon>Campylobacterales</taxon>
        <taxon>Hydrogenimonadaceae</taxon>
        <taxon>Hydrogenimonas</taxon>
    </lineage>
</organism>
<name>A0ABN6WVF1_9BACT</name>
<dbReference type="InterPro" id="IPR004509">
    <property type="entry name" value="Competence_ComEA_HhH"/>
</dbReference>
<keyword evidence="3" id="KW-1185">Reference proteome</keyword>
<protein>
    <recommendedName>
        <fullName evidence="1">Helix-hairpin-helix DNA-binding motif class 1 domain-containing protein</fullName>
    </recommendedName>
</protein>
<feature type="domain" description="Helix-hairpin-helix DNA-binding motif class 1" evidence="1">
    <location>
        <begin position="453"/>
        <end position="472"/>
    </location>
</feature>
<dbReference type="EMBL" id="AP027370">
    <property type="protein sequence ID" value="BDY13104.1"/>
    <property type="molecule type" value="Genomic_DNA"/>
</dbReference>
<dbReference type="SMART" id="SM00278">
    <property type="entry name" value="HhH1"/>
    <property type="match status" value="2"/>
</dbReference>
<dbReference type="InterPro" id="IPR003583">
    <property type="entry name" value="Hlx-hairpin-Hlx_DNA-bd_motif"/>
</dbReference>
<dbReference type="Proteomes" id="UP001321445">
    <property type="component" value="Chromosome"/>
</dbReference>
<evidence type="ECO:0000313" key="2">
    <source>
        <dbReference type="EMBL" id="BDY13104.1"/>
    </source>
</evidence>